<reference evidence="1 2" key="1">
    <citation type="submission" date="2017-04" db="EMBL/GenBank/DDBJ databases">
        <title>Draft genome sequence of Marssonina coronaria NL1: causal agent of apple blotch.</title>
        <authorList>
            <person name="Cheng Q."/>
        </authorList>
    </citation>
    <scope>NUCLEOTIDE SEQUENCE [LARGE SCALE GENOMIC DNA]</scope>
    <source>
        <strain evidence="1 2">NL1</strain>
    </source>
</reference>
<comment type="caution">
    <text evidence="1">The sequence shown here is derived from an EMBL/GenBank/DDBJ whole genome shotgun (WGS) entry which is preliminary data.</text>
</comment>
<dbReference type="Proteomes" id="UP000242519">
    <property type="component" value="Unassembled WGS sequence"/>
</dbReference>
<evidence type="ECO:0000313" key="2">
    <source>
        <dbReference type="Proteomes" id="UP000242519"/>
    </source>
</evidence>
<proteinExistence type="predicted"/>
<gene>
    <name evidence="1" type="ORF">B2J93_9565</name>
</gene>
<evidence type="ECO:0000313" key="1">
    <source>
        <dbReference type="EMBL" id="OWO98894.1"/>
    </source>
</evidence>
<organism evidence="1 2">
    <name type="scientific">Diplocarpon coronariae</name>
    <dbReference type="NCBI Taxonomy" id="2795749"/>
    <lineage>
        <taxon>Eukaryota</taxon>
        <taxon>Fungi</taxon>
        <taxon>Dikarya</taxon>
        <taxon>Ascomycota</taxon>
        <taxon>Pezizomycotina</taxon>
        <taxon>Leotiomycetes</taxon>
        <taxon>Helotiales</taxon>
        <taxon>Drepanopezizaceae</taxon>
        <taxon>Diplocarpon</taxon>
    </lineage>
</organism>
<keyword evidence="2" id="KW-1185">Reference proteome</keyword>
<sequence>MSLVTAPSQLSQLRAQDPAWLDLSLPASRDFHEPSTANTALAFPNRVRLLLRPEGSPTPYRQVGGGEHDRLKISTDLDPWLEEKKRLAGEEHGWVKDLVGKSPTGVVEAWFSCRPVLLGLQRWIWTGTTTGVRGGYTWAGTPNQAMTPELYESYGATKPGEQDLSLGIGGALRGKAPPVLLVEWYQVEFSDMKLVGALLSLIAPTWYIRYRTPTRDDQ</sequence>
<dbReference type="EMBL" id="MZNU01000375">
    <property type="protein sequence ID" value="OWO98894.1"/>
    <property type="molecule type" value="Genomic_DNA"/>
</dbReference>
<accession>A0A218YUI8</accession>
<name>A0A218YUI8_9HELO</name>
<dbReference type="AlphaFoldDB" id="A0A218YUI8"/>
<protein>
    <submittedName>
        <fullName evidence="1">Uncharacterized protein</fullName>
    </submittedName>
</protein>
<dbReference type="InParanoid" id="A0A218YUI8"/>